<evidence type="ECO:0000313" key="2">
    <source>
        <dbReference type="EMBL" id="MBW7461689.1"/>
    </source>
</evidence>
<accession>A0ABS7CL66</accession>
<dbReference type="EMBL" id="JAHZIK010003179">
    <property type="protein sequence ID" value="MBW7461689.1"/>
    <property type="molecule type" value="Genomic_DNA"/>
</dbReference>
<keyword evidence="3" id="KW-1185">Reference proteome</keyword>
<name>A0ABS7CL66_9BACL</name>
<sequence length="104" mass="11448">MGETKLSLELSPGITLGSRALREMRQCGLDSLTVVVRPEDPLLWLYDRKDYRSPLAKYRIVACKEAHLGMSHSIREGLAALLSDEPDAIVVALADQPFITAALL</sequence>
<proteinExistence type="predicted"/>
<dbReference type="Gene3D" id="3.90.550.10">
    <property type="entry name" value="Spore Coat Polysaccharide Biosynthesis Protein SpsA, Chain A"/>
    <property type="match status" value="1"/>
</dbReference>
<comment type="caution">
    <text evidence="2">The sequence shown here is derived from an EMBL/GenBank/DDBJ whole genome shotgun (WGS) entry which is preliminary data.</text>
</comment>
<evidence type="ECO:0000259" key="1">
    <source>
        <dbReference type="Pfam" id="PF12804"/>
    </source>
</evidence>
<dbReference type="SUPFAM" id="SSF53448">
    <property type="entry name" value="Nucleotide-diphospho-sugar transferases"/>
    <property type="match status" value="1"/>
</dbReference>
<feature type="domain" description="MobA-like NTP transferase" evidence="1">
    <location>
        <begin position="1"/>
        <end position="104"/>
    </location>
</feature>
<keyword evidence="2" id="KW-0808">Transferase</keyword>
<reference evidence="2 3" key="1">
    <citation type="submission" date="2021-07" db="EMBL/GenBank/DDBJ databases">
        <title>Paenibacillus radiodurans sp. nov., isolated from the southeastern edge of Tengger Desert.</title>
        <authorList>
            <person name="Zhang G."/>
        </authorList>
    </citation>
    <scope>NUCLEOTIDE SEQUENCE [LARGE SCALE GENOMIC DNA]</scope>
    <source>
        <strain evidence="2 3">CCM 7311</strain>
    </source>
</reference>
<dbReference type="Proteomes" id="UP001519887">
    <property type="component" value="Unassembled WGS sequence"/>
</dbReference>
<protein>
    <submittedName>
        <fullName evidence="2">NTP transferase domain-containing protein</fullName>
    </submittedName>
</protein>
<evidence type="ECO:0000313" key="3">
    <source>
        <dbReference type="Proteomes" id="UP001519887"/>
    </source>
</evidence>
<dbReference type="InterPro" id="IPR029044">
    <property type="entry name" value="Nucleotide-diphossugar_trans"/>
</dbReference>
<dbReference type="GO" id="GO:0016740">
    <property type="term" value="F:transferase activity"/>
    <property type="evidence" value="ECO:0007669"/>
    <property type="project" value="UniProtKB-KW"/>
</dbReference>
<gene>
    <name evidence="2" type="ORF">K0U00_47310</name>
</gene>
<organism evidence="2 3">
    <name type="scientific">Paenibacillus sepulcri</name>
    <dbReference type="NCBI Taxonomy" id="359917"/>
    <lineage>
        <taxon>Bacteria</taxon>
        <taxon>Bacillati</taxon>
        <taxon>Bacillota</taxon>
        <taxon>Bacilli</taxon>
        <taxon>Bacillales</taxon>
        <taxon>Paenibacillaceae</taxon>
        <taxon>Paenibacillus</taxon>
    </lineage>
</organism>
<dbReference type="InterPro" id="IPR025877">
    <property type="entry name" value="MobA-like_NTP_Trfase"/>
</dbReference>
<dbReference type="Pfam" id="PF12804">
    <property type="entry name" value="NTP_transf_3"/>
    <property type="match status" value="1"/>
</dbReference>
<feature type="non-terminal residue" evidence="2">
    <location>
        <position position="104"/>
    </location>
</feature>